<feature type="domain" description="Calcineurin-like phosphoesterase" evidence="1">
    <location>
        <begin position="16"/>
        <end position="206"/>
    </location>
</feature>
<reference evidence="2" key="1">
    <citation type="journal article" date="2021" name="PeerJ">
        <title>Extensive microbial diversity within the chicken gut microbiome revealed by metagenomics and culture.</title>
        <authorList>
            <person name="Gilroy R."/>
            <person name="Ravi A."/>
            <person name="Getino M."/>
            <person name="Pursley I."/>
            <person name="Horton D.L."/>
            <person name="Alikhan N.F."/>
            <person name="Baker D."/>
            <person name="Gharbi K."/>
            <person name="Hall N."/>
            <person name="Watson M."/>
            <person name="Adriaenssens E.M."/>
            <person name="Foster-Nyarko E."/>
            <person name="Jarju S."/>
            <person name="Secka A."/>
            <person name="Antonio M."/>
            <person name="Oren A."/>
            <person name="Chaudhuri R.R."/>
            <person name="La Ragione R."/>
            <person name="Hildebrand F."/>
            <person name="Pallen M.J."/>
        </authorList>
    </citation>
    <scope>NUCLEOTIDE SEQUENCE</scope>
    <source>
        <strain evidence="2">CHK189-11263</strain>
    </source>
</reference>
<name>A0A9D2MAE7_9FIRM</name>
<dbReference type="GO" id="GO:0005737">
    <property type="term" value="C:cytoplasm"/>
    <property type="evidence" value="ECO:0007669"/>
    <property type="project" value="TreeGrafter"/>
</dbReference>
<organism evidence="2 3">
    <name type="scientific">Candidatus Flavonifractor intestinipullorum</name>
    <dbReference type="NCBI Taxonomy" id="2838587"/>
    <lineage>
        <taxon>Bacteria</taxon>
        <taxon>Bacillati</taxon>
        <taxon>Bacillota</taxon>
        <taxon>Clostridia</taxon>
        <taxon>Eubacteriales</taxon>
        <taxon>Oscillospiraceae</taxon>
        <taxon>Flavonifractor</taxon>
    </lineage>
</organism>
<proteinExistence type="predicted"/>
<evidence type="ECO:0000313" key="2">
    <source>
        <dbReference type="EMBL" id="HJB56555.1"/>
    </source>
</evidence>
<comment type="caution">
    <text evidence="2">The sequence shown here is derived from an EMBL/GenBank/DDBJ whole genome shotgun (WGS) entry which is preliminary data.</text>
</comment>
<accession>A0A9D2MAE7</accession>
<dbReference type="GO" id="GO:0008803">
    <property type="term" value="F:bis(5'-nucleosyl)-tetraphosphatase (symmetrical) activity"/>
    <property type="evidence" value="ECO:0007669"/>
    <property type="project" value="TreeGrafter"/>
</dbReference>
<evidence type="ECO:0000313" key="3">
    <source>
        <dbReference type="Proteomes" id="UP000824208"/>
    </source>
</evidence>
<dbReference type="GO" id="GO:0016791">
    <property type="term" value="F:phosphatase activity"/>
    <property type="evidence" value="ECO:0007669"/>
    <property type="project" value="TreeGrafter"/>
</dbReference>
<dbReference type="PANTHER" id="PTHR42850">
    <property type="entry name" value="METALLOPHOSPHOESTERASE"/>
    <property type="match status" value="1"/>
</dbReference>
<sequence length="381" mass="42914">MERAKVNEIDLPASRRVLVMSDVHGNRDFFWSLLGALDFSPEDELIVLGDLLEKGEDSLTLLREVMALSNTHRVHMLCGNCDNLTYNFADGNPDIPQSFYESYIFKWGEKCILRQMADELGLPLRTPADFPALRRAIRAHYRPELDFLRSLPTILRSGPFLFVHGGVPREQDLETLSAWPCMKNDDFLGQGLSFRRWVVVGHWPVTLYHPSIPSARPLLLLERHIISIDGGCQLKWDGQLNALILPAGDHTAFQWAAWDGLPMGEALDSQAPSGDSINIRWSENPVEVLEPGPEFSRCRHLASGRELDILTSYLYQSGGVTRCEDSTDYRLPVTPGDRLSIVRETSRGYLAKREGVTGWYSGRVRPLPTRIVPKPLLPSAL</sequence>
<dbReference type="SUPFAM" id="SSF56300">
    <property type="entry name" value="Metallo-dependent phosphatases"/>
    <property type="match status" value="1"/>
</dbReference>
<evidence type="ECO:0000259" key="1">
    <source>
        <dbReference type="Pfam" id="PF00149"/>
    </source>
</evidence>
<dbReference type="Gene3D" id="3.60.21.10">
    <property type="match status" value="1"/>
</dbReference>
<protein>
    <submittedName>
        <fullName evidence="2">Metallophosphoesterase</fullName>
    </submittedName>
</protein>
<dbReference type="InterPro" id="IPR050126">
    <property type="entry name" value="Ap4A_hydrolase"/>
</dbReference>
<dbReference type="GO" id="GO:0110154">
    <property type="term" value="P:RNA decapping"/>
    <property type="evidence" value="ECO:0007669"/>
    <property type="project" value="TreeGrafter"/>
</dbReference>
<dbReference type="EMBL" id="DWYC01000036">
    <property type="protein sequence ID" value="HJB56555.1"/>
    <property type="molecule type" value="Genomic_DNA"/>
</dbReference>
<dbReference type="InterPro" id="IPR029052">
    <property type="entry name" value="Metallo-depent_PP-like"/>
</dbReference>
<dbReference type="Pfam" id="PF00149">
    <property type="entry name" value="Metallophos"/>
    <property type="match status" value="1"/>
</dbReference>
<dbReference type="InterPro" id="IPR004843">
    <property type="entry name" value="Calcineurin-like_PHP"/>
</dbReference>
<dbReference type="PANTHER" id="PTHR42850:SF4">
    <property type="entry name" value="ZINC-DEPENDENT ENDOPOLYPHOSPHATASE"/>
    <property type="match status" value="1"/>
</dbReference>
<gene>
    <name evidence="2" type="ORF">H9714_03290</name>
</gene>
<dbReference type="Proteomes" id="UP000824208">
    <property type="component" value="Unassembled WGS sequence"/>
</dbReference>
<reference evidence="2" key="2">
    <citation type="submission" date="2021-04" db="EMBL/GenBank/DDBJ databases">
        <authorList>
            <person name="Gilroy R."/>
        </authorList>
    </citation>
    <scope>NUCLEOTIDE SEQUENCE</scope>
    <source>
        <strain evidence="2">CHK189-11263</strain>
    </source>
</reference>
<dbReference type="AlphaFoldDB" id="A0A9D2MAE7"/>